<dbReference type="SUPFAM" id="SSF52343">
    <property type="entry name" value="Ferredoxin reductase-like, C-terminal NADP-linked domain"/>
    <property type="match status" value="1"/>
</dbReference>
<dbReference type="InterPro" id="IPR050415">
    <property type="entry name" value="MRET"/>
</dbReference>
<dbReference type="PROSITE" id="PS51384">
    <property type="entry name" value="FAD_FR"/>
    <property type="match status" value="1"/>
</dbReference>
<dbReference type="InterPro" id="IPR008333">
    <property type="entry name" value="Cbr1-like_FAD-bd_dom"/>
</dbReference>
<dbReference type="Proteomes" id="UP000177979">
    <property type="component" value="Unassembled WGS sequence"/>
</dbReference>
<protein>
    <recommendedName>
        <fullName evidence="1">FAD-binding FR-type domain-containing protein</fullName>
    </recommendedName>
</protein>
<accession>A0A1F5EW64</accession>
<organism evidence="2 3">
    <name type="scientific">Candidatus Collierbacteria bacterium RIFCSPHIGHO2_01_FULL_50_25</name>
    <dbReference type="NCBI Taxonomy" id="1817722"/>
    <lineage>
        <taxon>Bacteria</taxon>
        <taxon>Candidatus Collieribacteriota</taxon>
    </lineage>
</organism>
<dbReference type="PRINTS" id="PR00410">
    <property type="entry name" value="PHEHYDRXLASE"/>
</dbReference>
<evidence type="ECO:0000313" key="2">
    <source>
        <dbReference type="EMBL" id="OGD71627.1"/>
    </source>
</evidence>
<dbReference type="Gene3D" id="3.40.50.80">
    <property type="entry name" value="Nucleotide-binding domain of ferredoxin-NADP reductase (FNR) module"/>
    <property type="match status" value="1"/>
</dbReference>
<evidence type="ECO:0000259" key="1">
    <source>
        <dbReference type="PROSITE" id="PS51384"/>
    </source>
</evidence>
<dbReference type="PRINTS" id="PR00371">
    <property type="entry name" value="FPNCR"/>
</dbReference>
<dbReference type="GO" id="GO:0016491">
    <property type="term" value="F:oxidoreductase activity"/>
    <property type="evidence" value="ECO:0007669"/>
    <property type="project" value="InterPro"/>
</dbReference>
<sequence>MPQTLLAKVTKKTNLAGNYWLVVLEFQDAFDFAAGQYVSLKVAEDGTRRSYSIASAPNTKSVDLLVDVTPMGLGTKYILSLKEGDIVEAMGPMGIFTLASKTPKNNKLFIATGSGIAPMRSMIWDLLLTNKYQGEVQLLWGMRHEGDLFWQEELMQMNRQYANFSYQVVLSKPGEHWHGECGHVGDCLRNGFIVKVADLSTWEFYLCGNQEMIMETGAYLAGKGVAKEDIHLEKFF</sequence>
<dbReference type="STRING" id="1817722.A2703_03950"/>
<gene>
    <name evidence="2" type="ORF">A2703_03950</name>
</gene>
<dbReference type="PANTHER" id="PTHR47354:SF5">
    <property type="entry name" value="PROTEIN RFBI"/>
    <property type="match status" value="1"/>
</dbReference>
<dbReference type="InterPro" id="IPR017927">
    <property type="entry name" value="FAD-bd_FR_type"/>
</dbReference>
<dbReference type="InterPro" id="IPR017938">
    <property type="entry name" value="Riboflavin_synthase-like_b-brl"/>
</dbReference>
<dbReference type="InterPro" id="IPR001433">
    <property type="entry name" value="OxRdtase_FAD/NAD-bd"/>
</dbReference>
<dbReference type="Pfam" id="PF00175">
    <property type="entry name" value="NAD_binding_1"/>
    <property type="match status" value="1"/>
</dbReference>
<dbReference type="EMBL" id="MFAG01000027">
    <property type="protein sequence ID" value="OGD71627.1"/>
    <property type="molecule type" value="Genomic_DNA"/>
</dbReference>
<feature type="domain" description="FAD-binding FR-type" evidence="1">
    <location>
        <begin position="2"/>
        <end position="99"/>
    </location>
</feature>
<dbReference type="Pfam" id="PF00970">
    <property type="entry name" value="FAD_binding_6"/>
    <property type="match status" value="1"/>
</dbReference>
<proteinExistence type="predicted"/>
<dbReference type="SUPFAM" id="SSF63380">
    <property type="entry name" value="Riboflavin synthase domain-like"/>
    <property type="match status" value="1"/>
</dbReference>
<evidence type="ECO:0000313" key="3">
    <source>
        <dbReference type="Proteomes" id="UP000177979"/>
    </source>
</evidence>
<dbReference type="InterPro" id="IPR001709">
    <property type="entry name" value="Flavoprot_Pyr_Nucl_cyt_Rdtase"/>
</dbReference>
<dbReference type="PANTHER" id="PTHR47354">
    <property type="entry name" value="NADH OXIDOREDUCTASE HCR"/>
    <property type="match status" value="1"/>
</dbReference>
<dbReference type="Gene3D" id="2.40.30.10">
    <property type="entry name" value="Translation factors"/>
    <property type="match status" value="1"/>
</dbReference>
<dbReference type="AlphaFoldDB" id="A0A1F5EW64"/>
<reference evidence="2 3" key="1">
    <citation type="journal article" date="2016" name="Nat. Commun.">
        <title>Thousands of microbial genomes shed light on interconnected biogeochemical processes in an aquifer system.</title>
        <authorList>
            <person name="Anantharaman K."/>
            <person name="Brown C.T."/>
            <person name="Hug L.A."/>
            <person name="Sharon I."/>
            <person name="Castelle C.J."/>
            <person name="Probst A.J."/>
            <person name="Thomas B.C."/>
            <person name="Singh A."/>
            <person name="Wilkins M.J."/>
            <person name="Karaoz U."/>
            <person name="Brodie E.L."/>
            <person name="Williams K.H."/>
            <person name="Hubbard S.S."/>
            <person name="Banfield J.F."/>
        </authorList>
    </citation>
    <scope>NUCLEOTIDE SEQUENCE [LARGE SCALE GENOMIC DNA]</scope>
</reference>
<dbReference type="InterPro" id="IPR039261">
    <property type="entry name" value="FNR_nucleotide-bd"/>
</dbReference>
<comment type="caution">
    <text evidence="2">The sequence shown here is derived from an EMBL/GenBank/DDBJ whole genome shotgun (WGS) entry which is preliminary data.</text>
</comment>
<name>A0A1F5EW64_9BACT</name>